<keyword evidence="4" id="KW-1185">Reference proteome</keyword>
<reference evidence="2 4" key="2">
    <citation type="submission" date="2019-03" db="EMBL/GenBank/DDBJ databases">
        <title>Genomic Encyclopedia of Type Strains, Phase IV (KMG-IV): sequencing the most valuable type-strain genomes for metagenomic binning, comparative biology and taxonomic classification.</title>
        <authorList>
            <person name="Goeker M."/>
        </authorList>
    </citation>
    <scope>NUCLEOTIDE SEQUENCE [LARGE SCALE GENOMIC DNA]</scope>
    <source>
        <strain evidence="2 4">DSM 20580</strain>
    </source>
</reference>
<sequence length="53" mass="6114">MSIILFVFGAIFLIWGTYRVKTDFKRDQKKNNWLSLLFSGQASGIGQILTSFR</sequence>
<evidence type="ECO:0000313" key="2">
    <source>
        <dbReference type="EMBL" id="TDR31730.1"/>
    </source>
</evidence>
<dbReference type="RefSeq" id="WP_166636165.1">
    <property type="nucleotide sequence ID" value="NZ_QFVS01000067.1"/>
</dbReference>
<gene>
    <name evidence="2" type="ORF">DFR61_1727</name>
    <name evidence="1" type="ORF">NCTC10597_00275</name>
</gene>
<organism evidence="1 3">
    <name type="scientific">Kurthia zopfii</name>
    <dbReference type="NCBI Taxonomy" id="1650"/>
    <lineage>
        <taxon>Bacteria</taxon>
        <taxon>Bacillati</taxon>
        <taxon>Bacillota</taxon>
        <taxon>Bacilli</taxon>
        <taxon>Bacillales</taxon>
        <taxon>Caryophanaceae</taxon>
        <taxon>Kurthia</taxon>
    </lineage>
</organism>
<evidence type="ECO:0000313" key="1">
    <source>
        <dbReference type="EMBL" id="STX08609.1"/>
    </source>
</evidence>
<dbReference type="EMBL" id="SNZG01000072">
    <property type="protein sequence ID" value="TDR31730.1"/>
    <property type="molecule type" value="Genomic_DNA"/>
</dbReference>
<dbReference type="AlphaFoldDB" id="A0A8B4Q5Q8"/>
<protein>
    <submittedName>
        <fullName evidence="1">Uncharacterized protein</fullName>
    </submittedName>
</protein>
<dbReference type="EMBL" id="UGNP01000001">
    <property type="protein sequence ID" value="STX08609.1"/>
    <property type="molecule type" value="Genomic_DNA"/>
</dbReference>
<dbReference type="Proteomes" id="UP000254330">
    <property type="component" value="Unassembled WGS sequence"/>
</dbReference>
<proteinExistence type="predicted"/>
<evidence type="ECO:0000313" key="3">
    <source>
        <dbReference type="Proteomes" id="UP000254330"/>
    </source>
</evidence>
<name>A0A8B4Q5Q8_9BACL</name>
<comment type="caution">
    <text evidence="1">The sequence shown here is derived from an EMBL/GenBank/DDBJ whole genome shotgun (WGS) entry which is preliminary data.</text>
</comment>
<accession>A0A8B4Q5Q8</accession>
<reference evidence="1 3" key="1">
    <citation type="submission" date="2018-06" db="EMBL/GenBank/DDBJ databases">
        <authorList>
            <consortium name="Pathogen Informatics"/>
            <person name="Doyle S."/>
        </authorList>
    </citation>
    <scope>NUCLEOTIDE SEQUENCE [LARGE SCALE GENOMIC DNA]</scope>
    <source>
        <strain evidence="1 3">NCTC10597</strain>
    </source>
</reference>
<evidence type="ECO:0000313" key="4">
    <source>
        <dbReference type="Proteomes" id="UP000294641"/>
    </source>
</evidence>
<dbReference type="Proteomes" id="UP000294641">
    <property type="component" value="Unassembled WGS sequence"/>
</dbReference>